<dbReference type="GO" id="GO:0008236">
    <property type="term" value="F:serine-type peptidase activity"/>
    <property type="evidence" value="ECO:0007669"/>
    <property type="project" value="UniProtKB-KW"/>
</dbReference>
<keyword evidence="3 5" id="KW-0378">Hydrolase</keyword>
<dbReference type="GO" id="GO:0006508">
    <property type="term" value="P:proteolysis"/>
    <property type="evidence" value="ECO:0007669"/>
    <property type="project" value="UniProtKB-KW"/>
</dbReference>
<organism evidence="7 8">
    <name type="scientific">Megasphaera vaginalis</name>
    <name type="common">ex Srinivasan et al. 2021</name>
    <dbReference type="NCBI Taxonomy" id="1111454"/>
    <lineage>
        <taxon>Bacteria</taxon>
        <taxon>Bacillati</taxon>
        <taxon>Bacillota</taxon>
        <taxon>Negativicutes</taxon>
        <taxon>Veillonellales</taxon>
        <taxon>Veillonellaceae</taxon>
        <taxon>Megasphaera</taxon>
    </lineage>
</organism>
<sequence>MKFLVKVCAWILSVFAGALLVLCLLSYEFTGTPWGMIKLLRTFQIVEMYYAGNVDKESLLTGALEGIVADLEDRHSLYLDGEVLEQFTEQTQASYAGIGVYIAASDGGKGVLVAGTVDDSPAGEAGLQRGDLIMAVDGVETTGLPLEEVSKKIRGKADSIVTLTVLRGAETREYTLTRRRIQLKTVAGEMVKDSDIGYIRIISFSENTGKEFGDTYEKLKSQGMKRIILDLRNNPGGLVDQAAAVANYIMPAGTTVVSYTKRDGAEEVTKTDGQEELLPLVVLVNENSASAAEIVSGDIQDLGLGTIVGVKTYGKGTVQGVYPVDGSDAVKLTVAKYKTAKGREIDGVGVVPDVEVKLRDGDTRDYQFDKAVELLVQ</sequence>
<keyword evidence="2 5" id="KW-0645">Protease</keyword>
<dbReference type="InterPro" id="IPR041489">
    <property type="entry name" value="PDZ_6"/>
</dbReference>
<evidence type="ECO:0000256" key="4">
    <source>
        <dbReference type="ARBA" id="ARBA00022825"/>
    </source>
</evidence>
<accession>U7UIV0</accession>
<dbReference type="SMART" id="SM00245">
    <property type="entry name" value="TSPc"/>
    <property type="match status" value="1"/>
</dbReference>
<dbReference type="STRING" id="1111454.HMPREF1250_1115"/>
<dbReference type="CDD" id="cd06782">
    <property type="entry name" value="cpPDZ_CPP-like"/>
    <property type="match status" value="1"/>
</dbReference>
<dbReference type="RefSeq" id="WP_023054128.1">
    <property type="nucleotide sequence ID" value="NZ_AWXA01000043.1"/>
</dbReference>
<dbReference type="Gene3D" id="3.90.226.10">
    <property type="entry name" value="2-enoyl-CoA Hydratase, Chain A, domain 1"/>
    <property type="match status" value="1"/>
</dbReference>
<dbReference type="Pfam" id="PF17820">
    <property type="entry name" value="PDZ_6"/>
    <property type="match status" value="1"/>
</dbReference>
<dbReference type="Proteomes" id="UP000017090">
    <property type="component" value="Unassembled WGS sequence"/>
</dbReference>
<dbReference type="EMBL" id="AWXA01000043">
    <property type="protein sequence ID" value="ERT58408.1"/>
    <property type="molecule type" value="Genomic_DNA"/>
</dbReference>
<evidence type="ECO:0000256" key="3">
    <source>
        <dbReference type="ARBA" id="ARBA00022801"/>
    </source>
</evidence>
<dbReference type="Pfam" id="PF22694">
    <property type="entry name" value="CtpB_N-like"/>
    <property type="match status" value="1"/>
</dbReference>
<dbReference type="InterPro" id="IPR004447">
    <property type="entry name" value="Peptidase_S41A"/>
</dbReference>
<dbReference type="GO" id="GO:0004175">
    <property type="term" value="F:endopeptidase activity"/>
    <property type="evidence" value="ECO:0007669"/>
    <property type="project" value="TreeGrafter"/>
</dbReference>
<dbReference type="Gene3D" id="2.30.42.10">
    <property type="match status" value="1"/>
</dbReference>
<dbReference type="PATRIC" id="fig|1111454.3.peg.1659"/>
<dbReference type="InterPro" id="IPR036034">
    <property type="entry name" value="PDZ_sf"/>
</dbReference>
<keyword evidence="8" id="KW-1185">Reference proteome</keyword>
<comment type="caution">
    <text evidence="7">The sequence shown here is derived from an EMBL/GenBank/DDBJ whole genome shotgun (WGS) entry which is preliminary data.</text>
</comment>
<name>U7UIV0_9FIRM</name>
<dbReference type="PANTHER" id="PTHR32060">
    <property type="entry name" value="TAIL-SPECIFIC PROTEASE"/>
    <property type="match status" value="1"/>
</dbReference>
<dbReference type="EC" id="3.4.21.-" evidence="7"/>
<dbReference type="eggNOG" id="COG0793">
    <property type="taxonomic scope" value="Bacteria"/>
</dbReference>
<dbReference type="PANTHER" id="PTHR32060:SF30">
    <property type="entry name" value="CARBOXY-TERMINAL PROCESSING PROTEASE CTPA"/>
    <property type="match status" value="1"/>
</dbReference>
<evidence type="ECO:0000256" key="1">
    <source>
        <dbReference type="ARBA" id="ARBA00009179"/>
    </source>
</evidence>
<dbReference type="Pfam" id="PF03572">
    <property type="entry name" value="Peptidase_S41"/>
    <property type="match status" value="1"/>
</dbReference>
<dbReference type="GO" id="GO:0030288">
    <property type="term" value="C:outer membrane-bounded periplasmic space"/>
    <property type="evidence" value="ECO:0007669"/>
    <property type="project" value="TreeGrafter"/>
</dbReference>
<dbReference type="SUPFAM" id="SSF50156">
    <property type="entry name" value="PDZ domain-like"/>
    <property type="match status" value="1"/>
</dbReference>
<evidence type="ECO:0000256" key="5">
    <source>
        <dbReference type="RuleBase" id="RU004404"/>
    </source>
</evidence>
<dbReference type="SUPFAM" id="SSF52096">
    <property type="entry name" value="ClpP/crotonase"/>
    <property type="match status" value="1"/>
</dbReference>
<dbReference type="Gene3D" id="3.30.750.44">
    <property type="match status" value="1"/>
</dbReference>
<dbReference type="InterPro" id="IPR029045">
    <property type="entry name" value="ClpP/crotonase-like_dom_sf"/>
</dbReference>
<keyword evidence="4 5" id="KW-0720">Serine protease</keyword>
<dbReference type="CDD" id="cd07560">
    <property type="entry name" value="Peptidase_S41_CPP"/>
    <property type="match status" value="1"/>
</dbReference>
<dbReference type="InterPro" id="IPR001478">
    <property type="entry name" value="PDZ"/>
</dbReference>
<gene>
    <name evidence="7" type="ORF">HMPREF1250_1115</name>
</gene>
<proteinExistence type="inferred from homology"/>
<dbReference type="NCBIfam" id="TIGR00225">
    <property type="entry name" value="prc"/>
    <property type="match status" value="1"/>
</dbReference>
<dbReference type="GO" id="GO:0007165">
    <property type="term" value="P:signal transduction"/>
    <property type="evidence" value="ECO:0007669"/>
    <property type="project" value="TreeGrafter"/>
</dbReference>
<evidence type="ECO:0000313" key="7">
    <source>
        <dbReference type="EMBL" id="ERT58408.1"/>
    </source>
</evidence>
<dbReference type="InterPro" id="IPR055210">
    <property type="entry name" value="CtpA/B_N"/>
</dbReference>
<dbReference type="OrthoDB" id="9812068at2"/>
<evidence type="ECO:0000256" key="2">
    <source>
        <dbReference type="ARBA" id="ARBA00022670"/>
    </source>
</evidence>
<dbReference type="InterPro" id="IPR005151">
    <property type="entry name" value="Tail-specific_protease"/>
</dbReference>
<reference evidence="7 8" key="1">
    <citation type="submission" date="2013-09" db="EMBL/GenBank/DDBJ databases">
        <authorList>
            <person name="Durkin A.S."/>
            <person name="Haft D.R."/>
            <person name="McCorrison J."/>
            <person name="Torralba M."/>
            <person name="Gillis M."/>
            <person name="Haft D.H."/>
            <person name="Methe B."/>
            <person name="Sutton G."/>
            <person name="Nelson K.E."/>
        </authorList>
    </citation>
    <scope>NUCLEOTIDE SEQUENCE [LARGE SCALE GENOMIC DNA]</scope>
    <source>
        <strain evidence="7 8">BV3C16-1</strain>
    </source>
</reference>
<evidence type="ECO:0000259" key="6">
    <source>
        <dbReference type="PROSITE" id="PS50106"/>
    </source>
</evidence>
<evidence type="ECO:0000313" key="8">
    <source>
        <dbReference type="Proteomes" id="UP000017090"/>
    </source>
</evidence>
<dbReference type="PROSITE" id="PS50106">
    <property type="entry name" value="PDZ"/>
    <property type="match status" value="1"/>
</dbReference>
<feature type="domain" description="PDZ" evidence="6">
    <location>
        <begin position="84"/>
        <end position="168"/>
    </location>
</feature>
<comment type="similarity">
    <text evidence="1 5">Belongs to the peptidase S41A family.</text>
</comment>
<protein>
    <submittedName>
        <fullName evidence="7">Peptidase, S41 family</fullName>
        <ecNumber evidence="7">3.4.21.-</ecNumber>
    </submittedName>
</protein>
<dbReference type="AlphaFoldDB" id="U7UIV0"/>
<dbReference type="SMART" id="SM00228">
    <property type="entry name" value="PDZ"/>
    <property type="match status" value="1"/>
</dbReference>